<protein>
    <submittedName>
        <fullName evidence="2">Uncharacterized protein</fullName>
    </submittedName>
</protein>
<accession>A0A388M909</accession>
<comment type="caution">
    <text evidence="2">The sequence shown here is derived from an EMBL/GenBank/DDBJ whole genome shotgun (WGS) entry which is preliminary data.</text>
</comment>
<name>A0A388M909_CHABU</name>
<sequence>MAGMTASNEQQQQRAAVWLSELEDGRRRLQEIVWVMSSPANHPSAVRGGGAQMADWLEDMSQQMLDIIRMMEEGPDPWLDDIIAWEQERDITCRCYDFFREGRAISDSYYCEDCDDDGNSGADNNNNNTNNIISSDNDISSNNNNNNNNNDNDNDNDNNIDSNNDINVMNNNHNTDIVDGDV</sequence>
<feature type="region of interest" description="Disordered" evidence="1">
    <location>
        <begin position="121"/>
        <end position="182"/>
    </location>
</feature>
<evidence type="ECO:0000256" key="1">
    <source>
        <dbReference type="SAM" id="MobiDB-lite"/>
    </source>
</evidence>
<organism evidence="2 3">
    <name type="scientific">Chara braunii</name>
    <name type="common">Braun's stonewort</name>
    <dbReference type="NCBI Taxonomy" id="69332"/>
    <lineage>
        <taxon>Eukaryota</taxon>
        <taxon>Viridiplantae</taxon>
        <taxon>Streptophyta</taxon>
        <taxon>Charophyceae</taxon>
        <taxon>Charales</taxon>
        <taxon>Characeae</taxon>
        <taxon>Chara</taxon>
    </lineage>
</organism>
<feature type="compositionally biased region" description="Low complexity" evidence="1">
    <location>
        <begin position="159"/>
        <end position="182"/>
    </location>
</feature>
<reference evidence="2 3" key="1">
    <citation type="journal article" date="2018" name="Cell">
        <title>The Chara Genome: Secondary Complexity and Implications for Plant Terrestrialization.</title>
        <authorList>
            <person name="Nishiyama T."/>
            <person name="Sakayama H."/>
            <person name="Vries J.D."/>
            <person name="Buschmann H."/>
            <person name="Saint-Marcoux D."/>
            <person name="Ullrich K.K."/>
            <person name="Haas F.B."/>
            <person name="Vanderstraeten L."/>
            <person name="Becker D."/>
            <person name="Lang D."/>
            <person name="Vosolsobe S."/>
            <person name="Rombauts S."/>
            <person name="Wilhelmsson P.K.I."/>
            <person name="Janitza P."/>
            <person name="Kern R."/>
            <person name="Heyl A."/>
            <person name="Rumpler F."/>
            <person name="Villalobos L.I.A.C."/>
            <person name="Clay J.M."/>
            <person name="Skokan R."/>
            <person name="Toyoda A."/>
            <person name="Suzuki Y."/>
            <person name="Kagoshima H."/>
            <person name="Schijlen E."/>
            <person name="Tajeshwar N."/>
            <person name="Catarino B."/>
            <person name="Hetherington A.J."/>
            <person name="Saltykova A."/>
            <person name="Bonnot C."/>
            <person name="Breuninger H."/>
            <person name="Symeonidi A."/>
            <person name="Radhakrishnan G.V."/>
            <person name="Van Nieuwerburgh F."/>
            <person name="Deforce D."/>
            <person name="Chang C."/>
            <person name="Karol K.G."/>
            <person name="Hedrich R."/>
            <person name="Ulvskov P."/>
            <person name="Glockner G."/>
            <person name="Delwiche C.F."/>
            <person name="Petrasek J."/>
            <person name="Van de Peer Y."/>
            <person name="Friml J."/>
            <person name="Beilby M."/>
            <person name="Dolan L."/>
            <person name="Kohara Y."/>
            <person name="Sugano S."/>
            <person name="Fujiyama A."/>
            <person name="Delaux P.-M."/>
            <person name="Quint M."/>
            <person name="TheiBen G."/>
            <person name="Hagemann M."/>
            <person name="Harholt J."/>
            <person name="Dunand C."/>
            <person name="Zachgo S."/>
            <person name="Langdale J."/>
            <person name="Maumus F."/>
            <person name="Straeten D.V.D."/>
            <person name="Gould S.B."/>
            <person name="Rensing S.A."/>
        </authorList>
    </citation>
    <scope>NUCLEOTIDE SEQUENCE [LARGE SCALE GENOMIC DNA]</scope>
    <source>
        <strain evidence="2 3">S276</strain>
    </source>
</reference>
<dbReference type="Proteomes" id="UP000265515">
    <property type="component" value="Unassembled WGS sequence"/>
</dbReference>
<evidence type="ECO:0000313" key="2">
    <source>
        <dbReference type="EMBL" id="GBG91051.1"/>
    </source>
</evidence>
<gene>
    <name evidence="2" type="ORF">CBR_g51785</name>
</gene>
<keyword evidence="3" id="KW-1185">Reference proteome</keyword>
<proteinExistence type="predicted"/>
<dbReference type="EMBL" id="BFEA01000866">
    <property type="protein sequence ID" value="GBG91051.1"/>
    <property type="molecule type" value="Genomic_DNA"/>
</dbReference>
<feature type="compositionally biased region" description="Low complexity" evidence="1">
    <location>
        <begin position="121"/>
        <end position="151"/>
    </location>
</feature>
<dbReference type="AlphaFoldDB" id="A0A388M909"/>
<evidence type="ECO:0000313" key="3">
    <source>
        <dbReference type="Proteomes" id="UP000265515"/>
    </source>
</evidence>
<dbReference type="Gramene" id="GBG91051">
    <property type="protein sequence ID" value="GBG91051"/>
    <property type="gene ID" value="CBR_g51785"/>
</dbReference>